<evidence type="ECO:0000259" key="1">
    <source>
        <dbReference type="PROSITE" id="PS50994"/>
    </source>
</evidence>
<dbReference type="InterPro" id="IPR039537">
    <property type="entry name" value="Retrotran_Ty1/copia-like"/>
</dbReference>
<organism evidence="2 3">
    <name type="scientific">Tanacetum coccineum</name>
    <dbReference type="NCBI Taxonomy" id="301880"/>
    <lineage>
        <taxon>Eukaryota</taxon>
        <taxon>Viridiplantae</taxon>
        <taxon>Streptophyta</taxon>
        <taxon>Embryophyta</taxon>
        <taxon>Tracheophyta</taxon>
        <taxon>Spermatophyta</taxon>
        <taxon>Magnoliopsida</taxon>
        <taxon>eudicotyledons</taxon>
        <taxon>Gunneridae</taxon>
        <taxon>Pentapetalae</taxon>
        <taxon>asterids</taxon>
        <taxon>campanulids</taxon>
        <taxon>Asterales</taxon>
        <taxon>Asteraceae</taxon>
        <taxon>Asteroideae</taxon>
        <taxon>Anthemideae</taxon>
        <taxon>Anthemidinae</taxon>
        <taxon>Tanacetum</taxon>
    </lineage>
</organism>
<dbReference type="InterPro" id="IPR012337">
    <property type="entry name" value="RNaseH-like_sf"/>
</dbReference>
<dbReference type="PROSITE" id="PS50994">
    <property type="entry name" value="INTEGRASE"/>
    <property type="match status" value="1"/>
</dbReference>
<keyword evidence="3" id="KW-1185">Reference proteome</keyword>
<dbReference type="EMBL" id="BQNB010015827">
    <property type="protein sequence ID" value="GJT44611.1"/>
    <property type="molecule type" value="Genomic_DNA"/>
</dbReference>
<dbReference type="SUPFAM" id="SSF53098">
    <property type="entry name" value="Ribonuclease H-like"/>
    <property type="match status" value="1"/>
</dbReference>
<sequence length="192" mass="22544">MILQDLTWLMVFQSSNMERITFVLLVKEGKSKKAFSFHPVWFIELCYDHSKLELLHMDLCGPMRVASINRKKYILVIVDDYSRYACICFLHSIDETPEIIKKFIAQAQLNYKARVCKIRNDNGTEFKNGLLKAHYEKLGIMQQFSTARTPQQNGVIKRRNRTLVEAARTMLIFSRFLKKMFKDVKSKVLILN</sequence>
<dbReference type="Gene3D" id="3.30.420.10">
    <property type="entry name" value="Ribonuclease H-like superfamily/Ribonuclease H"/>
    <property type="match status" value="1"/>
</dbReference>
<feature type="domain" description="Integrase catalytic" evidence="1">
    <location>
        <begin position="47"/>
        <end position="192"/>
    </location>
</feature>
<evidence type="ECO:0000313" key="3">
    <source>
        <dbReference type="Proteomes" id="UP001151760"/>
    </source>
</evidence>
<dbReference type="Pfam" id="PF00665">
    <property type="entry name" value="rve"/>
    <property type="match status" value="1"/>
</dbReference>
<name>A0ABQ5E2F4_9ASTR</name>
<dbReference type="Proteomes" id="UP001151760">
    <property type="component" value="Unassembled WGS sequence"/>
</dbReference>
<evidence type="ECO:0000313" key="2">
    <source>
        <dbReference type="EMBL" id="GJT44611.1"/>
    </source>
</evidence>
<reference evidence="2" key="2">
    <citation type="submission" date="2022-01" db="EMBL/GenBank/DDBJ databases">
        <authorList>
            <person name="Yamashiro T."/>
            <person name="Shiraishi A."/>
            <person name="Satake H."/>
            <person name="Nakayama K."/>
        </authorList>
    </citation>
    <scope>NUCLEOTIDE SEQUENCE</scope>
</reference>
<dbReference type="InterPro" id="IPR001584">
    <property type="entry name" value="Integrase_cat-core"/>
</dbReference>
<comment type="caution">
    <text evidence="2">The sequence shown here is derived from an EMBL/GenBank/DDBJ whole genome shotgun (WGS) entry which is preliminary data.</text>
</comment>
<accession>A0ABQ5E2F4</accession>
<dbReference type="PANTHER" id="PTHR42648">
    <property type="entry name" value="TRANSPOSASE, PUTATIVE-RELATED"/>
    <property type="match status" value="1"/>
</dbReference>
<reference evidence="2" key="1">
    <citation type="journal article" date="2022" name="Int. J. Mol. Sci.">
        <title>Draft Genome of Tanacetum Coccineum: Genomic Comparison of Closely Related Tanacetum-Family Plants.</title>
        <authorList>
            <person name="Yamashiro T."/>
            <person name="Shiraishi A."/>
            <person name="Nakayama K."/>
            <person name="Satake H."/>
        </authorList>
    </citation>
    <scope>NUCLEOTIDE SEQUENCE</scope>
</reference>
<dbReference type="PANTHER" id="PTHR42648:SF21">
    <property type="entry name" value="CYSTEINE-RICH RLK (RECEPTOR-LIKE PROTEIN KINASE) 8"/>
    <property type="match status" value="1"/>
</dbReference>
<proteinExistence type="predicted"/>
<protein>
    <submittedName>
        <fullName evidence="2">Ribonuclease H-like domain-containing protein</fullName>
    </submittedName>
</protein>
<gene>
    <name evidence="2" type="ORF">Tco_0953326</name>
</gene>
<dbReference type="InterPro" id="IPR036397">
    <property type="entry name" value="RNaseH_sf"/>
</dbReference>